<dbReference type="InterPro" id="IPR000515">
    <property type="entry name" value="MetI-like"/>
</dbReference>
<dbReference type="EMBL" id="QGKR01000303">
    <property type="protein sequence ID" value="PWR05559.1"/>
    <property type="molecule type" value="Genomic_DNA"/>
</dbReference>
<comment type="subcellular location">
    <subcellularLocation>
        <location evidence="1 7">Cell membrane</location>
        <topology evidence="1 7">Multi-pass membrane protein</topology>
    </subcellularLocation>
</comment>
<evidence type="ECO:0000256" key="5">
    <source>
        <dbReference type="ARBA" id="ARBA00022989"/>
    </source>
</evidence>
<dbReference type="InterPro" id="IPR051393">
    <property type="entry name" value="ABC_transporter_permease"/>
</dbReference>
<evidence type="ECO:0000256" key="8">
    <source>
        <dbReference type="SAM" id="MobiDB-lite"/>
    </source>
</evidence>
<dbReference type="Proteomes" id="UP000245410">
    <property type="component" value="Unassembled WGS sequence"/>
</dbReference>
<evidence type="ECO:0000256" key="2">
    <source>
        <dbReference type="ARBA" id="ARBA00022448"/>
    </source>
</evidence>
<evidence type="ECO:0000256" key="4">
    <source>
        <dbReference type="ARBA" id="ARBA00022692"/>
    </source>
</evidence>
<keyword evidence="4 7" id="KW-0812">Transmembrane</keyword>
<protein>
    <submittedName>
        <fullName evidence="10">Sugar ABC transporter permease</fullName>
    </submittedName>
</protein>
<dbReference type="GO" id="GO:0055085">
    <property type="term" value="P:transmembrane transport"/>
    <property type="evidence" value="ECO:0007669"/>
    <property type="project" value="InterPro"/>
</dbReference>
<feature type="domain" description="ABC transmembrane type-1" evidence="9">
    <location>
        <begin position="94"/>
        <end position="305"/>
    </location>
</feature>
<dbReference type="PANTHER" id="PTHR30193">
    <property type="entry name" value="ABC TRANSPORTER PERMEASE PROTEIN"/>
    <property type="match status" value="1"/>
</dbReference>
<dbReference type="PANTHER" id="PTHR30193:SF37">
    <property type="entry name" value="INNER MEMBRANE ABC TRANSPORTER PERMEASE PROTEIN YCJO"/>
    <property type="match status" value="1"/>
</dbReference>
<feature type="region of interest" description="Disordered" evidence="8">
    <location>
        <begin position="1"/>
        <end position="25"/>
    </location>
</feature>
<feature type="transmembrane region" description="Helical" evidence="7">
    <location>
        <begin position="98"/>
        <end position="119"/>
    </location>
</feature>
<organism evidence="10 11">
    <name type="scientific">Micromonospora acroterricola</name>
    <dbReference type="NCBI Taxonomy" id="2202421"/>
    <lineage>
        <taxon>Bacteria</taxon>
        <taxon>Bacillati</taxon>
        <taxon>Actinomycetota</taxon>
        <taxon>Actinomycetes</taxon>
        <taxon>Micromonosporales</taxon>
        <taxon>Micromonosporaceae</taxon>
        <taxon>Micromonospora</taxon>
    </lineage>
</organism>
<keyword evidence="5 7" id="KW-1133">Transmembrane helix</keyword>
<dbReference type="Gene3D" id="1.10.3720.10">
    <property type="entry name" value="MetI-like"/>
    <property type="match status" value="1"/>
</dbReference>
<feature type="transmembrane region" description="Helical" evidence="7">
    <location>
        <begin position="179"/>
        <end position="201"/>
    </location>
</feature>
<proteinExistence type="inferred from homology"/>
<feature type="transmembrane region" description="Helical" evidence="7">
    <location>
        <begin position="278"/>
        <end position="304"/>
    </location>
</feature>
<reference evidence="10 11" key="1">
    <citation type="submission" date="2018-05" db="EMBL/GenBank/DDBJ databases">
        <title>Micromonospora atacamensis sp. nov., a novel actinobacteria isolated from high altitude Atacama Desert soil.</title>
        <authorList>
            <person name="Carro L."/>
            <person name="Golinska P."/>
            <person name="Klenk H.-P."/>
            <person name="Goodfellow M."/>
        </authorList>
    </citation>
    <scope>NUCLEOTIDE SEQUENCE [LARGE SCALE GENOMIC DNA]</scope>
    <source>
        <strain evidence="10 11">5R2A7</strain>
    </source>
</reference>
<dbReference type="CDD" id="cd06261">
    <property type="entry name" value="TM_PBP2"/>
    <property type="match status" value="1"/>
</dbReference>
<evidence type="ECO:0000256" key="7">
    <source>
        <dbReference type="RuleBase" id="RU363032"/>
    </source>
</evidence>
<dbReference type="SUPFAM" id="SSF161098">
    <property type="entry name" value="MetI-like"/>
    <property type="match status" value="1"/>
</dbReference>
<keyword evidence="3" id="KW-1003">Cell membrane</keyword>
<keyword evidence="2 7" id="KW-0813">Transport</keyword>
<gene>
    <name evidence="10" type="ORF">DKT68_26625</name>
</gene>
<dbReference type="GO" id="GO:0005886">
    <property type="term" value="C:plasma membrane"/>
    <property type="evidence" value="ECO:0007669"/>
    <property type="project" value="UniProtKB-SubCell"/>
</dbReference>
<evidence type="ECO:0000256" key="6">
    <source>
        <dbReference type="ARBA" id="ARBA00023136"/>
    </source>
</evidence>
<evidence type="ECO:0000313" key="11">
    <source>
        <dbReference type="Proteomes" id="UP000245410"/>
    </source>
</evidence>
<dbReference type="PROSITE" id="PS50928">
    <property type="entry name" value="ABC_TM1"/>
    <property type="match status" value="1"/>
</dbReference>
<dbReference type="AlphaFoldDB" id="A0A317CSW0"/>
<sequence length="314" mass="34114">MVTTPDTRTAPRSARRLGGGRGRRSGRRRYGDLPIALTFLLPAVIAAVVLRLWPTARAVWDSLRSTPLGVEPTRWVGLDQFRWLIDDPAFLNSLKVTLLFGIIVNPLQIAVALVLAVIFNERIRGAGLMRTLVFLPVAIPQSVSAVIWAVAFRPDGPLNGILDRLGIAPQGFLTSPGQALPSIILVVSWIGVGYWMMFLIAGLKEIDPTLYEAAGLDGAGRWARFRHVTVPQLRRQLAFVLVADTISNLLVFAPVQILTNGGPNGRTNLIMNDVFERAYTQVDVGAASAATVVVVVIALAIVLVQFRLLSRGSD</sequence>
<keyword evidence="11" id="KW-1185">Reference proteome</keyword>
<evidence type="ECO:0000256" key="1">
    <source>
        <dbReference type="ARBA" id="ARBA00004651"/>
    </source>
</evidence>
<evidence type="ECO:0000313" key="10">
    <source>
        <dbReference type="EMBL" id="PWR05559.1"/>
    </source>
</evidence>
<keyword evidence="6 7" id="KW-0472">Membrane</keyword>
<feature type="transmembrane region" description="Helical" evidence="7">
    <location>
        <begin position="237"/>
        <end position="258"/>
    </location>
</feature>
<comment type="similarity">
    <text evidence="7">Belongs to the binding-protein-dependent transport system permease family.</text>
</comment>
<feature type="transmembrane region" description="Helical" evidence="7">
    <location>
        <begin position="131"/>
        <end position="151"/>
    </location>
</feature>
<name>A0A317CSW0_9ACTN</name>
<comment type="caution">
    <text evidence="10">The sequence shown here is derived from an EMBL/GenBank/DDBJ whole genome shotgun (WGS) entry which is preliminary data.</text>
</comment>
<evidence type="ECO:0000259" key="9">
    <source>
        <dbReference type="PROSITE" id="PS50928"/>
    </source>
</evidence>
<dbReference type="InterPro" id="IPR035906">
    <property type="entry name" value="MetI-like_sf"/>
</dbReference>
<dbReference type="Pfam" id="PF00528">
    <property type="entry name" value="BPD_transp_1"/>
    <property type="match status" value="1"/>
</dbReference>
<feature type="transmembrane region" description="Helical" evidence="7">
    <location>
        <begin position="33"/>
        <end position="53"/>
    </location>
</feature>
<evidence type="ECO:0000256" key="3">
    <source>
        <dbReference type="ARBA" id="ARBA00022475"/>
    </source>
</evidence>
<accession>A0A317CSW0</accession>